<dbReference type="GeneID" id="84790708"/>
<proteinExistence type="predicted"/>
<dbReference type="Gene3D" id="3.10.450.50">
    <property type="match status" value="1"/>
</dbReference>
<comment type="caution">
    <text evidence="2">The sequence shown here is derived from an EMBL/GenBank/DDBJ whole genome shotgun (WGS) entry which is preliminary data.</text>
</comment>
<evidence type="ECO:0000256" key="1">
    <source>
        <dbReference type="SAM" id="SignalP"/>
    </source>
</evidence>
<dbReference type="HOGENOM" id="CLU_1169003_0_0_6"/>
<accession>C8NCW2</accession>
<dbReference type="OrthoDB" id="9924747at2"/>
<keyword evidence="1" id="KW-0732">Signal</keyword>
<protein>
    <recommendedName>
        <fullName evidence="4">Lipoprotein</fullName>
    </recommendedName>
</protein>
<evidence type="ECO:0008006" key="4">
    <source>
        <dbReference type="Google" id="ProtNLM"/>
    </source>
</evidence>
<dbReference type="PROSITE" id="PS51257">
    <property type="entry name" value="PROKAR_LIPOPROTEIN"/>
    <property type="match status" value="1"/>
</dbReference>
<evidence type="ECO:0000313" key="3">
    <source>
        <dbReference type="Proteomes" id="UP000004870"/>
    </source>
</evidence>
<reference evidence="2 3" key="1">
    <citation type="submission" date="2009-08" db="EMBL/GenBank/DDBJ databases">
        <authorList>
            <person name="Qin X."/>
            <person name="Bachman B."/>
            <person name="Battles P."/>
            <person name="Bell A."/>
            <person name="Bess C."/>
            <person name="Bickham C."/>
            <person name="Chaboub L."/>
            <person name="Chen D."/>
            <person name="Coyle M."/>
            <person name="Deiros D.R."/>
            <person name="Dinh H."/>
            <person name="Forbes L."/>
            <person name="Fowler G."/>
            <person name="Francisco L."/>
            <person name="Fu Q."/>
            <person name="Gubbala S."/>
            <person name="Hale W."/>
            <person name="Han Y."/>
            <person name="Hemphill L."/>
            <person name="Highlander S.K."/>
            <person name="Hirani K."/>
            <person name="Hogues M."/>
            <person name="Jackson L."/>
            <person name="Jakkamsetti A."/>
            <person name="Javaid M."/>
            <person name="Jiang H."/>
            <person name="Korchina V."/>
            <person name="Kovar C."/>
            <person name="Lara F."/>
            <person name="Lee S."/>
            <person name="Mata R."/>
            <person name="Mathew T."/>
            <person name="Moen C."/>
            <person name="Morales K."/>
            <person name="Munidasa M."/>
            <person name="Nazareth L."/>
            <person name="Ngo R."/>
            <person name="Nguyen L."/>
            <person name="Okwuonu G."/>
            <person name="Ongeri F."/>
            <person name="Patil S."/>
            <person name="Petrosino J."/>
            <person name="Pham C."/>
            <person name="Pham P."/>
            <person name="Pu L.-L."/>
            <person name="Puazo M."/>
            <person name="Raj R."/>
            <person name="Reid J."/>
            <person name="Rouhana J."/>
            <person name="Saada N."/>
            <person name="Shang Y."/>
            <person name="Simmons D."/>
            <person name="Thornton R."/>
            <person name="Warren J."/>
            <person name="Weissenberger G."/>
            <person name="Zhang J."/>
            <person name="Zhang L."/>
            <person name="Zhou C."/>
            <person name="Zhu D."/>
            <person name="Muzny D."/>
            <person name="Worley K."/>
            <person name="Gibbs R."/>
        </authorList>
    </citation>
    <scope>NUCLEOTIDE SEQUENCE [LARGE SCALE GENOMIC DNA]</scope>
    <source>
        <strain evidence="3">ATCC 15826 / DSM 8339 / NCTC 10426 / 6573</strain>
    </source>
</reference>
<dbReference type="EMBL" id="ACKY01000128">
    <property type="protein sequence ID" value="EEV87529.1"/>
    <property type="molecule type" value="Genomic_DNA"/>
</dbReference>
<keyword evidence="3" id="KW-1185">Reference proteome</keyword>
<dbReference type="Proteomes" id="UP000004870">
    <property type="component" value="Unassembled WGS sequence"/>
</dbReference>
<evidence type="ECO:0000313" key="2">
    <source>
        <dbReference type="EMBL" id="EEV87529.1"/>
    </source>
</evidence>
<dbReference type="RefSeq" id="WP_004142981.1">
    <property type="nucleotide sequence ID" value="NZ_GG694029.1"/>
</dbReference>
<sequence length="237" mass="25679">MQTALRHGFLALGMLLLGACGSAPPPYQYENNDTLALESIATEGAPVDDLYEYPQLMSMEDGGMAESSAPDFYEPPPMPEIAASDDEFAPLLQSDDVSIVRGGNSPRTPKPQVSAAAYSGSIEGGNEITATAHAYLSALYHGDGETAWRYSFVPYNPQQSWWDERTAKGALFMKAGSSEYFASEKQGVRQIEIAPQSVRQQGNAASLNARIIYGNGTSRDLNLKMMNQGGKWLVPQE</sequence>
<dbReference type="AlphaFoldDB" id="C8NCW2"/>
<feature type="chain" id="PRO_5002990518" description="Lipoprotein" evidence="1">
    <location>
        <begin position="23"/>
        <end position="237"/>
    </location>
</feature>
<name>C8NCW2_CARH6</name>
<feature type="signal peptide" evidence="1">
    <location>
        <begin position="1"/>
        <end position="22"/>
    </location>
</feature>
<organism evidence="2 3">
    <name type="scientific">Cardiobacterium hominis (strain ATCC 15826 / DSM 8339 / NCTC 10426 / 6573)</name>
    <dbReference type="NCBI Taxonomy" id="638300"/>
    <lineage>
        <taxon>Bacteria</taxon>
        <taxon>Pseudomonadati</taxon>
        <taxon>Pseudomonadota</taxon>
        <taxon>Gammaproteobacteria</taxon>
        <taxon>Cardiobacteriales</taxon>
        <taxon>Cardiobacteriaceae</taxon>
        <taxon>Cardiobacterium</taxon>
    </lineage>
</organism>
<gene>
    <name evidence="2" type="ORF">HMPREF0198_2340</name>
</gene>